<proteinExistence type="predicted"/>
<evidence type="ECO:0000313" key="2">
    <source>
        <dbReference type="Proteomes" id="UP000250266"/>
    </source>
</evidence>
<name>A0A8E2EIZ9_9PEZI</name>
<dbReference type="AlphaFoldDB" id="A0A8E2EIZ9"/>
<organism evidence="1 2">
    <name type="scientific">Lepidopterella palustris CBS 459.81</name>
    <dbReference type="NCBI Taxonomy" id="1314670"/>
    <lineage>
        <taxon>Eukaryota</taxon>
        <taxon>Fungi</taxon>
        <taxon>Dikarya</taxon>
        <taxon>Ascomycota</taxon>
        <taxon>Pezizomycotina</taxon>
        <taxon>Dothideomycetes</taxon>
        <taxon>Pleosporomycetidae</taxon>
        <taxon>Mytilinidiales</taxon>
        <taxon>Argynnaceae</taxon>
        <taxon>Lepidopterella</taxon>
    </lineage>
</organism>
<sequence>MSSNAKQRDKYMYMYTEQVPFEKMQGGIRQQHQQFFDGFSLEIPGVAKHSNVSGTSPYSFVCATCLQHCSFRRMSFATFPSTPTGFPSLVKYRQQSEVLPIFRSYNSRSAPVGYILSFRPRWSLFFNSPPHALVLTGSELQLRDRVAGCSLMSSSRCQSAVMFCVCRRAEADICGAILVPPLAPPAAAAPLNVFSQAPHATPRPGREFIGFVKLAGRERTLEGNYKVPNATCQMETHSGFREPALQERKRKLQRYLFGHGSVSAKLGTNDVGGFKWPHRLDDSFSNNDESMILSIVSYLQHAIATP</sequence>
<reference evidence="1 2" key="1">
    <citation type="journal article" date="2016" name="Nat. Commun.">
        <title>Ectomycorrhizal ecology is imprinted in the genome of the dominant symbiotic fungus Cenococcum geophilum.</title>
        <authorList>
            <consortium name="DOE Joint Genome Institute"/>
            <person name="Peter M."/>
            <person name="Kohler A."/>
            <person name="Ohm R.A."/>
            <person name="Kuo A."/>
            <person name="Krutzmann J."/>
            <person name="Morin E."/>
            <person name="Arend M."/>
            <person name="Barry K.W."/>
            <person name="Binder M."/>
            <person name="Choi C."/>
            <person name="Clum A."/>
            <person name="Copeland A."/>
            <person name="Grisel N."/>
            <person name="Haridas S."/>
            <person name="Kipfer T."/>
            <person name="LaButti K."/>
            <person name="Lindquist E."/>
            <person name="Lipzen A."/>
            <person name="Maire R."/>
            <person name="Meier B."/>
            <person name="Mihaltcheva S."/>
            <person name="Molinier V."/>
            <person name="Murat C."/>
            <person name="Poggeler S."/>
            <person name="Quandt C.A."/>
            <person name="Sperisen C."/>
            <person name="Tritt A."/>
            <person name="Tisserant E."/>
            <person name="Crous P.W."/>
            <person name="Henrissat B."/>
            <person name="Nehls U."/>
            <person name="Egli S."/>
            <person name="Spatafora J.W."/>
            <person name="Grigoriev I.V."/>
            <person name="Martin F.M."/>
        </authorList>
    </citation>
    <scope>NUCLEOTIDE SEQUENCE [LARGE SCALE GENOMIC DNA]</scope>
    <source>
        <strain evidence="1 2">CBS 459.81</strain>
    </source>
</reference>
<protein>
    <submittedName>
        <fullName evidence="1">Uncharacterized protein</fullName>
    </submittedName>
</protein>
<gene>
    <name evidence="1" type="ORF">K432DRAFT_458643</name>
</gene>
<evidence type="ECO:0000313" key="1">
    <source>
        <dbReference type="EMBL" id="OCK84729.1"/>
    </source>
</evidence>
<keyword evidence="2" id="KW-1185">Reference proteome</keyword>
<accession>A0A8E2EIZ9</accession>
<dbReference type="EMBL" id="KV744831">
    <property type="protein sequence ID" value="OCK84729.1"/>
    <property type="molecule type" value="Genomic_DNA"/>
</dbReference>
<dbReference type="Proteomes" id="UP000250266">
    <property type="component" value="Unassembled WGS sequence"/>
</dbReference>